<organism evidence="1 2">
    <name type="scientific">Bifidobacterium tibiigranuli</name>
    <dbReference type="NCBI Taxonomy" id="2172043"/>
    <lineage>
        <taxon>Bacteria</taxon>
        <taxon>Bacillati</taxon>
        <taxon>Actinomycetota</taxon>
        <taxon>Actinomycetes</taxon>
        <taxon>Bifidobacteriales</taxon>
        <taxon>Bifidobacteriaceae</taxon>
        <taxon>Bifidobacterium</taxon>
    </lineage>
</organism>
<sequence>MEVWYGLVERQAVRCGVFKSVKGFNSKLRTCIDDWIKRAHSFIRARTAGEILKKANRPTTTDPRH</sequence>
<dbReference type="Proteomes" id="UP000325415">
    <property type="component" value="Unassembled WGS sequence"/>
</dbReference>
<gene>
    <name evidence="1" type="ORF">DDE84_04185</name>
</gene>
<proteinExistence type="predicted"/>
<reference evidence="1 2" key="1">
    <citation type="submission" date="2018-04" db="EMBL/GenBank/DDBJ databases">
        <authorList>
            <person name="Eckel V.P."/>
            <person name="Vogel R.F."/>
        </authorList>
    </citation>
    <scope>NUCLEOTIDE SEQUENCE [LARGE SCALE GENOMIC DNA]</scope>
    <source>
        <strain evidence="2">TMW 2.1764</strain>
    </source>
</reference>
<name>A0A5N6S3H1_9BIFI</name>
<evidence type="ECO:0000313" key="1">
    <source>
        <dbReference type="EMBL" id="KAE8129268.1"/>
    </source>
</evidence>
<comment type="caution">
    <text evidence="1">The sequence shown here is derived from an EMBL/GenBank/DDBJ whole genome shotgun (WGS) entry which is preliminary data.</text>
</comment>
<dbReference type="EMBL" id="QDAG01000003">
    <property type="protein sequence ID" value="KAE8129268.1"/>
    <property type="molecule type" value="Genomic_DNA"/>
</dbReference>
<protein>
    <recommendedName>
        <fullName evidence="3">Transposase</fullName>
    </recommendedName>
</protein>
<accession>A0A5N6S3H1</accession>
<keyword evidence="2" id="KW-1185">Reference proteome</keyword>
<evidence type="ECO:0008006" key="3">
    <source>
        <dbReference type="Google" id="ProtNLM"/>
    </source>
</evidence>
<dbReference type="AlphaFoldDB" id="A0A5N6S3H1"/>
<evidence type="ECO:0000313" key="2">
    <source>
        <dbReference type="Proteomes" id="UP000325415"/>
    </source>
</evidence>